<sequence>MKNAAADWYLPLKSKYPLVSDEEWLLLNKFGKFKTIKKGHNFLSSGEIARYSAFVISGHFAYTIIDDEGNEKIIKFGLANDFLANCQSFYNKTPSVMSIIALEDSIICRINIKQMQPLYNIHMCIADVNLAIYQEAAQQTFEHQYMLSFKSPLKRYKFLMEKRPEIIRKISIKNIAKYLYVSREAISRARLSLKNNEGLL</sequence>
<dbReference type="InterPro" id="IPR014710">
    <property type="entry name" value="RmlC-like_jellyroll"/>
</dbReference>
<dbReference type="InterPro" id="IPR018490">
    <property type="entry name" value="cNMP-bd_dom_sf"/>
</dbReference>
<dbReference type="Pfam" id="PF00027">
    <property type="entry name" value="cNMP_binding"/>
    <property type="match status" value="1"/>
</dbReference>
<dbReference type="Gene3D" id="2.60.120.10">
    <property type="entry name" value="Jelly Rolls"/>
    <property type="match status" value="1"/>
</dbReference>
<protein>
    <submittedName>
        <fullName evidence="2">Crp/Fnr family transcriptional regulator</fullName>
    </submittedName>
</protein>
<comment type="caution">
    <text evidence="2">The sequence shown here is derived from an EMBL/GenBank/DDBJ whole genome shotgun (WGS) entry which is preliminary data.</text>
</comment>
<evidence type="ECO:0000313" key="3">
    <source>
        <dbReference type="Proteomes" id="UP001589734"/>
    </source>
</evidence>
<reference evidence="2 3" key="1">
    <citation type="submission" date="2024-09" db="EMBL/GenBank/DDBJ databases">
        <authorList>
            <person name="Sun Q."/>
            <person name="Mori K."/>
        </authorList>
    </citation>
    <scope>NUCLEOTIDE SEQUENCE [LARGE SCALE GENOMIC DNA]</scope>
    <source>
        <strain evidence="2 3">CGMCC 1.12926</strain>
    </source>
</reference>
<evidence type="ECO:0000259" key="1">
    <source>
        <dbReference type="Pfam" id="PF00027"/>
    </source>
</evidence>
<keyword evidence="3" id="KW-1185">Reference proteome</keyword>
<proteinExistence type="predicted"/>
<feature type="domain" description="Cyclic nucleotide-binding" evidence="1">
    <location>
        <begin position="34"/>
        <end position="120"/>
    </location>
</feature>
<dbReference type="EMBL" id="JBHLYW010000022">
    <property type="protein sequence ID" value="MFC0079545.1"/>
    <property type="molecule type" value="Genomic_DNA"/>
</dbReference>
<dbReference type="RefSeq" id="WP_379687200.1">
    <property type="nucleotide sequence ID" value="NZ_JBHLYW010000022.1"/>
</dbReference>
<gene>
    <name evidence="2" type="ORF">ACFFLS_21040</name>
</gene>
<organism evidence="2 3">
    <name type="scientific">Flavobacterium procerum</name>
    <dbReference type="NCBI Taxonomy" id="1455569"/>
    <lineage>
        <taxon>Bacteria</taxon>
        <taxon>Pseudomonadati</taxon>
        <taxon>Bacteroidota</taxon>
        <taxon>Flavobacteriia</taxon>
        <taxon>Flavobacteriales</taxon>
        <taxon>Flavobacteriaceae</taxon>
        <taxon>Flavobacterium</taxon>
    </lineage>
</organism>
<dbReference type="SUPFAM" id="SSF51206">
    <property type="entry name" value="cAMP-binding domain-like"/>
    <property type="match status" value="1"/>
</dbReference>
<name>A0ABV6BVV0_9FLAO</name>
<accession>A0ABV6BVV0</accession>
<dbReference type="CDD" id="cd00038">
    <property type="entry name" value="CAP_ED"/>
    <property type="match status" value="1"/>
</dbReference>
<dbReference type="Proteomes" id="UP001589734">
    <property type="component" value="Unassembled WGS sequence"/>
</dbReference>
<dbReference type="InterPro" id="IPR000595">
    <property type="entry name" value="cNMP-bd_dom"/>
</dbReference>
<evidence type="ECO:0000313" key="2">
    <source>
        <dbReference type="EMBL" id="MFC0079545.1"/>
    </source>
</evidence>